<keyword evidence="1" id="KW-0732">Signal</keyword>
<gene>
    <name evidence="2" type="ORF">WN944_023764</name>
</gene>
<accession>A0AAP0LMG4</accession>
<protein>
    <submittedName>
        <fullName evidence="2">Uncharacterized protein</fullName>
    </submittedName>
</protein>
<dbReference type="EMBL" id="JBCGBO010000024">
    <property type="protein sequence ID" value="KAK9180631.1"/>
    <property type="molecule type" value="Genomic_DNA"/>
</dbReference>
<feature type="chain" id="PRO_5043008615" evidence="1">
    <location>
        <begin position="19"/>
        <end position="149"/>
    </location>
</feature>
<evidence type="ECO:0000313" key="2">
    <source>
        <dbReference type="EMBL" id="KAK9180631.1"/>
    </source>
</evidence>
<dbReference type="AlphaFoldDB" id="A0AAP0LMG4"/>
<sequence length="149" mass="16248">MGKLWFMLLLLFWQAAASISNNAKPVCQEKCGDVSVRYPFGIDNHKYGTIIGSIGTAQCCYNDLGVHNNTDVHINLAGGPFRFLDTTNKLTAFGCDTFAYMGDIVGSFWSGCISIYNNESAKITENSCSVIGCCHTPAPKYQDVESHSS</sequence>
<keyword evidence="3" id="KW-1185">Reference proteome</keyword>
<evidence type="ECO:0000313" key="3">
    <source>
        <dbReference type="Proteomes" id="UP001428341"/>
    </source>
</evidence>
<dbReference type="PANTHER" id="PTHR33491">
    <property type="entry name" value="OSJNBA0016N04.9 PROTEIN"/>
    <property type="match status" value="1"/>
</dbReference>
<reference evidence="2 3" key="1">
    <citation type="submission" date="2024-05" db="EMBL/GenBank/DDBJ databases">
        <title>Haplotype-resolved chromosome-level genome assembly of Huyou (Citrus changshanensis).</title>
        <authorList>
            <person name="Miao C."/>
            <person name="Chen W."/>
            <person name="Wu Y."/>
            <person name="Wang L."/>
            <person name="Zhao S."/>
            <person name="Grierson D."/>
            <person name="Xu C."/>
            <person name="Chen K."/>
        </authorList>
    </citation>
    <scope>NUCLEOTIDE SEQUENCE [LARGE SCALE GENOMIC DNA]</scope>
    <source>
        <strain evidence="2">01-14</strain>
        <tissue evidence="2">Leaf</tissue>
    </source>
</reference>
<dbReference type="Proteomes" id="UP001428341">
    <property type="component" value="Unassembled WGS sequence"/>
</dbReference>
<name>A0AAP0LMG4_9ROSI</name>
<organism evidence="2 3">
    <name type="scientific">Citrus x changshan-huyou</name>
    <dbReference type="NCBI Taxonomy" id="2935761"/>
    <lineage>
        <taxon>Eukaryota</taxon>
        <taxon>Viridiplantae</taxon>
        <taxon>Streptophyta</taxon>
        <taxon>Embryophyta</taxon>
        <taxon>Tracheophyta</taxon>
        <taxon>Spermatophyta</taxon>
        <taxon>Magnoliopsida</taxon>
        <taxon>eudicotyledons</taxon>
        <taxon>Gunneridae</taxon>
        <taxon>Pentapetalae</taxon>
        <taxon>rosids</taxon>
        <taxon>malvids</taxon>
        <taxon>Sapindales</taxon>
        <taxon>Rutaceae</taxon>
        <taxon>Aurantioideae</taxon>
        <taxon>Citrus</taxon>
    </lineage>
</organism>
<evidence type="ECO:0000256" key="1">
    <source>
        <dbReference type="SAM" id="SignalP"/>
    </source>
</evidence>
<proteinExistence type="predicted"/>
<comment type="caution">
    <text evidence="2">The sequence shown here is derived from an EMBL/GenBank/DDBJ whole genome shotgun (WGS) entry which is preliminary data.</text>
</comment>
<feature type="signal peptide" evidence="1">
    <location>
        <begin position="1"/>
        <end position="18"/>
    </location>
</feature>